<accession>A0A1N7PLH3</accession>
<evidence type="ECO:0000313" key="1">
    <source>
        <dbReference type="EMBL" id="SIT11317.1"/>
    </source>
</evidence>
<organism evidence="1 2">
    <name type="scientific">Rhodobacter aestuarii</name>
    <dbReference type="NCBI Taxonomy" id="453582"/>
    <lineage>
        <taxon>Bacteria</taxon>
        <taxon>Pseudomonadati</taxon>
        <taxon>Pseudomonadota</taxon>
        <taxon>Alphaproteobacteria</taxon>
        <taxon>Rhodobacterales</taxon>
        <taxon>Rhodobacter group</taxon>
        <taxon>Rhodobacter</taxon>
    </lineage>
</organism>
<name>A0A1N7PLH3_9RHOB</name>
<sequence>MTKHKPIPAPATSDVPAQPSTIHLAQLAAFEADGTPCIICEGVPHPRPALALVSLGIGDVGCRVAVSFSLAGGSGGLQPVILGKIVAPPVPSPTPLPNLSGPPVSAEVDGREERLEIMGEREIVLRCGKASITLTRAGKIVLRGTYICSRSSGMNRIKGGSVQLN</sequence>
<dbReference type="EMBL" id="FTOG01000010">
    <property type="protein sequence ID" value="SIT11317.1"/>
    <property type="molecule type" value="Genomic_DNA"/>
</dbReference>
<evidence type="ECO:0008006" key="3">
    <source>
        <dbReference type="Google" id="ProtNLM"/>
    </source>
</evidence>
<dbReference type="Proteomes" id="UP000186221">
    <property type="component" value="Unassembled WGS sequence"/>
</dbReference>
<dbReference type="STRING" id="453582.SAMN05421580_11096"/>
<dbReference type="AlphaFoldDB" id="A0A1N7PLH3"/>
<proteinExistence type="predicted"/>
<reference evidence="2" key="1">
    <citation type="submission" date="2017-01" db="EMBL/GenBank/DDBJ databases">
        <authorList>
            <person name="Varghese N."/>
            <person name="Submissions S."/>
        </authorList>
    </citation>
    <scope>NUCLEOTIDE SEQUENCE [LARGE SCALE GENOMIC DNA]</scope>
    <source>
        <strain evidence="2">DSM 19945</strain>
    </source>
</reference>
<protein>
    <recommendedName>
        <fullName evidence="3">Mll2356 protein</fullName>
    </recommendedName>
</protein>
<evidence type="ECO:0000313" key="2">
    <source>
        <dbReference type="Proteomes" id="UP000186221"/>
    </source>
</evidence>
<gene>
    <name evidence="1" type="ORF">SAMN05421580_11096</name>
</gene>
<keyword evidence="2" id="KW-1185">Reference proteome</keyword>